<dbReference type="InterPro" id="IPR051045">
    <property type="entry name" value="TonB-dependent_transducer"/>
</dbReference>
<keyword evidence="9 11" id="KW-0472">Membrane</keyword>
<keyword evidence="3" id="KW-0813">Transport</keyword>
<dbReference type="RefSeq" id="WP_294173291.1">
    <property type="nucleotide sequence ID" value="NZ_CADCVZ010000030.1"/>
</dbReference>
<keyword evidence="8 11" id="KW-1133">Transmembrane helix</keyword>
<dbReference type="PANTHER" id="PTHR33446">
    <property type="entry name" value="PROTEIN TONB-RELATED"/>
    <property type="match status" value="1"/>
</dbReference>
<dbReference type="PANTHER" id="PTHR33446:SF11">
    <property type="entry name" value="TONB3"/>
    <property type="match status" value="1"/>
</dbReference>
<evidence type="ECO:0000256" key="5">
    <source>
        <dbReference type="ARBA" id="ARBA00022519"/>
    </source>
</evidence>
<proteinExistence type="inferred from homology"/>
<feature type="compositionally biased region" description="Low complexity" evidence="10">
    <location>
        <begin position="112"/>
        <end position="128"/>
    </location>
</feature>
<gene>
    <name evidence="13" type="ORF">AVDCRST_MAG09-1567</name>
</gene>
<organism evidence="13">
    <name type="scientific">uncultured Sphingomonas sp</name>
    <dbReference type="NCBI Taxonomy" id="158754"/>
    <lineage>
        <taxon>Bacteria</taxon>
        <taxon>Pseudomonadati</taxon>
        <taxon>Pseudomonadota</taxon>
        <taxon>Alphaproteobacteria</taxon>
        <taxon>Sphingomonadales</taxon>
        <taxon>Sphingomonadaceae</taxon>
        <taxon>Sphingomonas</taxon>
        <taxon>environmental samples</taxon>
    </lineage>
</organism>
<evidence type="ECO:0000256" key="1">
    <source>
        <dbReference type="ARBA" id="ARBA00004383"/>
    </source>
</evidence>
<dbReference type="GO" id="GO:0031992">
    <property type="term" value="F:energy transducer activity"/>
    <property type="evidence" value="ECO:0007669"/>
    <property type="project" value="TreeGrafter"/>
</dbReference>
<dbReference type="GO" id="GO:0015031">
    <property type="term" value="P:protein transport"/>
    <property type="evidence" value="ECO:0007669"/>
    <property type="project" value="UniProtKB-KW"/>
</dbReference>
<dbReference type="GO" id="GO:0055085">
    <property type="term" value="P:transmembrane transport"/>
    <property type="evidence" value="ECO:0007669"/>
    <property type="project" value="InterPro"/>
</dbReference>
<dbReference type="GO" id="GO:0098797">
    <property type="term" value="C:plasma membrane protein complex"/>
    <property type="evidence" value="ECO:0007669"/>
    <property type="project" value="TreeGrafter"/>
</dbReference>
<evidence type="ECO:0000313" key="13">
    <source>
        <dbReference type="EMBL" id="CAA9510432.1"/>
    </source>
</evidence>
<evidence type="ECO:0000256" key="9">
    <source>
        <dbReference type="ARBA" id="ARBA00023136"/>
    </source>
</evidence>
<reference evidence="13" key="1">
    <citation type="submission" date="2020-02" db="EMBL/GenBank/DDBJ databases">
        <authorList>
            <person name="Meier V. D."/>
        </authorList>
    </citation>
    <scope>NUCLEOTIDE SEQUENCE</scope>
    <source>
        <strain evidence="13">AVDCRST_MAG09</strain>
    </source>
</reference>
<dbReference type="SUPFAM" id="SSF74653">
    <property type="entry name" value="TolA/TonB C-terminal domain"/>
    <property type="match status" value="1"/>
</dbReference>
<keyword evidence="6 11" id="KW-0812">Transmembrane</keyword>
<evidence type="ECO:0000256" key="8">
    <source>
        <dbReference type="ARBA" id="ARBA00022989"/>
    </source>
</evidence>
<evidence type="ECO:0000256" key="4">
    <source>
        <dbReference type="ARBA" id="ARBA00022475"/>
    </source>
</evidence>
<feature type="transmembrane region" description="Helical" evidence="11">
    <location>
        <begin position="12"/>
        <end position="31"/>
    </location>
</feature>
<evidence type="ECO:0000256" key="11">
    <source>
        <dbReference type="SAM" id="Phobius"/>
    </source>
</evidence>
<dbReference type="NCBIfam" id="TIGR01352">
    <property type="entry name" value="tonB_Cterm"/>
    <property type="match status" value="1"/>
</dbReference>
<dbReference type="InterPro" id="IPR006260">
    <property type="entry name" value="TonB/TolA_C"/>
</dbReference>
<accession>A0A6J4T0H9</accession>
<dbReference type="InterPro" id="IPR037682">
    <property type="entry name" value="TonB_C"/>
</dbReference>
<protein>
    <recommendedName>
        <fullName evidence="12">TonB C-terminal domain-containing protein</fullName>
    </recommendedName>
</protein>
<evidence type="ECO:0000256" key="2">
    <source>
        <dbReference type="ARBA" id="ARBA00006555"/>
    </source>
</evidence>
<name>A0A6J4T0H9_9SPHN</name>
<feature type="region of interest" description="Disordered" evidence="10">
    <location>
        <begin position="48"/>
        <end position="141"/>
    </location>
</feature>
<dbReference type="Pfam" id="PF03544">
    <property type="entry name" value="TonB_C"/>
    <property type="match status" value="1"/>
</dbReference>
<feature type="compositionally biased region" description="Gly residues" evidence="10">
    <location>
        <begin position="132"/>
        <end position="141"/>
    </location>
</feature>
<dbReference type="PROSITE" id="PS52015">
    <property type="entry name" value="TONB_CTD"/>
    <property type="match status" value="1"/>
</dbReference>
<evidence type="ECO:0000256" key="3">
    <source>
        <dbReference type="ARBA" id="ARBA00022448"/>
    </source>
</evidence>
<sequence length="268" mass="28156">MSGRALADRRDRWRSALIVGAIHLGLGYALLTGLGVTVEPKIEDPLSLISLADNPPPPPTEPMMPEQAAKPTERPKDPEGAAAPPALRNTPTPVVAPEPEVKLPPPPPPIRAAPVAGQGTAPAAGAAPFPGPGTGRGGVGAGLGSGRFGDGTGGGGGGGRGIPAEWLRGAITPRDYPPALVERRVQGTVHLRFVVARNGRVRDCRVTRSSGTPLLDATTCRLIMQRFRYRPARDAAGRPTEEVILGDHAWQLGPPRPDQWYDAEEIRD</sequence>
<evidence type="ECO:0000259" key="12">
    <source>
        <dbReference type="PROSITE" id="PS52015"/>
    </source>
</evidence>
<dbReference type="EMBL" id="CADCVZ010000030">
    <property type="protein sequence ID" value="CAA9510432.1"/>
    <property type="molecule type" value="Genomic_DNA"/>
</dbReference>
<evidence type="ECO:0000256" key="6">
    <source>
        <dbReference type="ARBA" id="ARBA00022692"/>
    </source>
</evidence>
<comment type="similarity">
    <text evidence="2">Belongs to the TonB family.</text>
</comment>
<comment type="subcellular location">
    <subcellularLocation>
        <location evidence="1">Cell inner membrane</location>
        <topology evidence="1">Single-pass membrane protein</topology>
        <orientation evidence="1">Periplasmic side</orientation>
    </subcellularLocation>
</comment>
<feature type="domain" description="TonB C-terminal" evidence="12">
    <location>
        <begin position="161"/>
        <end position="258"/>
    </location>
</feature>
<dbReference type="AlphaFoldDB" id="A0A6J4T0H9"/>
<keyword evidence="7" id="KW-0653">Protein transport</keyword>
<evidence type="ECO:0000256" key="10">
    <source>
        <dbReference type="SAM" id="MobiDB-lite"/>
    </source>
</evidence>
<evidence type="ECO:0000256" key="7">
    <source>
        <dbReference type="ARBA" id="ARBA00022927"/>
    </source>
</evidence>
<keyword evidence="4" id="KW-1003">Cell membrane</keyword>
<dbReference type="Gene3D" id="3.30.1150.10">
    <property type="match status" value="1"/>
</dbReference>
<feature type="compositionally biased region" description="Pro residues" evidence="10">
    <location>
        <begin position="102"/>
        <end position="111"/>
    </location>
</feature>
<keyword evidence="5" id="KW-0997">Cell inner membrane</keyword>